<comment type="similarity">
    <text evidence="1">Belongs to the carbohydrate kinase PfkB family.</text>
</comment>
<evidence type="ECO:0000256" key="3">
    <source>
        <dbReference type="ARBA" id="ARBA00022777"/>
    </source>
</evidence>
<sequence length="298" mass="31272">MPKRIAAIGEPMVELAPAGPADQFTLAFAGDTMNTAWYLKRLNPALEVDYITRLGRDDMSDRLADYLAKSGIGTDYISRCDTRTVGLYMISLANGERSFAYWRGQSAARELAHDLEALGAACDGADIVYVSGITLAVLEGPGRDNLFAALKAARAGGALVAFDPNLRPRLWPDTDTMCAAVMEAAALSDIALPSFEDEASFFGDADPQATLDRYAGAGARTVIVKNGEGAIVYLHQGAQGSFTPAPVAQVVDTTAAGDSFNAGILAHFAMDAPLAPLIETAAGVSAKVIQARGALVKI</sequence>
<dbReference type="GO" id="GO:0008673">
    <property type="term" value="F:2-dehydro-3-deoxygluconokinase activity"/>
    <property type="evidence" value="ECO:0007669"/>
    <property type="project" value="TreeGrafter"/>
</dbReference>
<accession>A0A2T6BJS7</accession>
<dbReference type="Proteomes" id="UP000243978">
    <property type="component" value="Unassembled WGS sequence"/>
</dbReference>
<keyword evidence="3 5" id="KW-0418">Kinase</keyword>
<reference evidence="5 6" key="1">
    <citation type="submission" date="2018-04" db="EMBL/GenBank/DDBJ databases">
        <title>Genomic Encyclopedia of Archaeal and Bacterial Type Strains, Phase II (KMG-II): from individual species to whole genera.</title>
        <authorList>
            <person name="Goeker M."/>
        </authorList>
    </citation>
    <scope>NUCLEOTIDE SEQUENCE [LARGE SCALE GENOMIC DNA]</scope>
    <source>
        <strain evidence="5 6">DSM 100977</strain>
    </source>
</reference>
<evidence type="ECO:0000256" key="2">
    <source>
        <dbReference type="ARBA" id="ARBA00022679"/>
    </source>
</evidence>
<dbReference type="GO" id="GO:0019698">
    <property type="term" value="P:D-galacturonate catabolic process"/>
    <property type="evidence" value="ECO:0007669"/>
    <property type="project" value="TreeGrafter"/>
</dbReference>
<keyword evidence="2" id="KW-0808">Transferase</keyword>
<comment type="caution">
    <text evidence="5">The sequence shown here is derived from an EMBL/GenBank/DDBJ whole genome shotgun (WGS) entry which is preliminary data.</text>
</comment>
<dbReference type="EMBL" id="QBKS01000001">
    <property type="protein sequence ID" value="PTX56319.1"/>
    <property type="molecule type" value="Genomic_DNA"/>
</dbReference>
<name>A0A2T6BJS7_9RHOB</name>
<dbReference type="OrthoDB" id="9776822at2"/>
<gene>
    <name evidence="5" type="ORF">C8N43_0974</name>
</gene>
<feature type="domain" description="Carbohydrate kinase PfkB" evidence="4">
    <location>
        <begin position="11"/>
        <end position="294"/>
    </location>
</feature>
<dbReference type="GO" id="GO:0006974">
    <property type="term" value="P:DNA damage response"/>
    <property type="evidence" value="ECO:0007669"/>
    <property type="project" value="TreeGrafter"/>
</dbReference>
<evidence type="ECO:0000259" key="4">
    <source>
        <dbReference type="Pfam" id="PF00294"/>
    </source>
</evidence>
<dbReference type="PROSITE" id="PS00584">
    <property type="entry name" value="PFKB_KINASES_2"/>
    <property type="match status" value="1"/>
</dbReference>
<dbReference type="InterPro" id="IPR029056">
    <property type="entry name" value="Ribokinase-like"/>
</dbReference>
<dbReference type="PANTHER" id="PTHR43085:SF15">
    <property type="entry name" value="2-DEHYDRO-3-DEOXYGLUCONOKINASE"/>
    <property type="match status" value="1"/>
</dbReference>
<protein>
    <submittedName>
        <fullName evidence="5">2-keto-3-deoxygluconate kinase</fullName>
    </submittedName>
</protein>
<dbReference type="RefSeq" id="WP_107844531.1">
    <property type="nucleotide sequence ID" value="NZ_QBKS01000001.1"/>
</dbReference>
<dbReference type="InterPro" id="IPR050306">
    <property type="entry name" value="PfkB_Carbo_kinase"/>
</dbReference>
<dbReference type="AlphaFoldDB" id="A0A2T6BJS7"/>
<proteinExistence type="inferred from homology"/>
<dbReference type="InterPro" id="IPR011611">
    <property type="entry name" value="PfkB_dom"/>
</dbReference>
<dbReference type="PANTHER" id="PTHR43085">
    <property type="entry name" value="HEXOKINASE FAMILY MEMBER"/>
    <property type="match status" value="1"/>
</dbReference>
<organism evidence="5 6">
    <name type="scientific">Litoreibacter ponti</name>
    <dbReference type="NCBI Taxonomy" id="1510457"/>
    <lineage>
        <taxon>Bacteria</taxon>
        <taxon>Pseudomonadati</taxon>
        <taxon>Pseudomonadota</taxon>
        <taxon>Alphaproteobacteria</taxon>
        <taxon>Rhodobacterales</taxon>
        <taxon>Roseobacteraceae</taxon>
        <taxon>Litoreibacter</taxon>
    </lineage>
</organism>
<evidence type="ECO:0000313" key="5">
    <source>
        <dbReference type="EMBL" id="PTX56319.1"/>
    </source>
</evidence>
<dbReference type="CDD" id="cd01166">
    <property type="entry name" value="KdgK"/>
    <property type="match status" value="1"/>
</dbReference>
<dbReference type="GO" id="GO:0005829">
    <property type="term" value="C:cytosol"/>
    <property type="evidence" value="ECO:0007669"/>
    <property type="project" value="TreeGrafter"/>
</dbReference>
<dbReference type="Pfam" id="PF00294">
    <property type="entry name" value="PfkB"/>
    <property type="match status" value="1"/>
</dbReference>
<dbReference type="GO" id="GO:0042840">
    <property type="term" value="P:D-glucuronate catabolic process"/>
    <property type="evidence" value="ECO:0007669"/>
    <property type="project" value="TreeGrafter"/>
</dbReference>
<keyword evidence="6" id="KW-1185">Reference proteome</keyword>
<dbReference type="SUPFAM" id="SSF53613">
    <property type="entry name" value="Ribokinase-like"/>
    <property type="match status" value="1"/>
</dbReference>
<dbReference type="Gene3D" id="3.40.1190.20">
    <property type="match status" value="1"/>
</dbReference>
<evidence type="ECO:0000313" key="6">
    <source>
        <dbReference type="Proteomes" id="UP000243978"/>
    </source>
</evidence>
<evidence type="ECO:0000256" key="1">
    <source>
        <dbReference type="ARBA" id="ARBA00010688"/>
    </source>
</evidence>
<dbReference type="InterPro" id="IPR002173">
    <property type="entry name" value="Carboh/pur_kinase_PfkB_CS"/>
</dbReference>